<reference evidence="1 2" key="1">
    <citation type="journal article" date="2023" name="Nucleic Acids Res.">
        <title>The hologenome of Daphnia magna reveals possible DNA methylation and microbiome-mediated evolution of the host genome.</title>
        <authorList>
            <person name="Chaturvedi A."/>
            <person name="Li X."/>
            <person name="Dhandapani V."/>
            <person name="Marshall H."/>
            <person name="Kissane S."/>
            <person name="Cuenca-Cambronero M."/>
            <person name="Asole G."/>
            <person name="Calvet F."/>
            <person name="Ruiz-Romero M."/>
            <person name="Marangio P."/>
            <person name="Guigo R."/>
            <person name="Rago D."/>
            <person name="Mirbahai L."/>
            <person name="Eastwood N."/>
            <person name="Colbourne J.K."/>
            <person name="Zhou J."/>
            <person name="Mallon E."/>
            <person name="Orsini L."/>
        </authorList>
    </citation>
    <scope>NUCLEOTIDE SEQUENCE [LARGE SCALE GENOMIC DNA]</scope>
    <source>
        <strain evidence="1">LRV0_1</strain>
    </source>
</reference>
<comment type="caution">
    <text evidence="1">The sequence shown here is derived from an EMBL/GenBank/DDBJ whole genome shotgun (WGS) entry which is preliminary data.</text>
</comment>
<accession>A0ABQ9ZF80</accession>
<dbReference type="Proteomes" id="UP001234178">
    <property type="component" value="Unassembled WGS sequence"/>
</dbReference>
<dbReference type="EMBL" id="JAOYFB010000003">
    <property type="protein sequence ID" value="KAK4011591.1"/>
    <property type="molecule type" value="Genomic_DNA"/>
</dbReference>
<gene>
    <name evidence="1" type="ORF">OUZ56_020709</name>
</gene>
<sequence length="60" mass="6943">MVPPPNSRQPCYEAGGGVQGYGVILLKRAKRTQTHTQPNKRWWLQPIQSAKDMKERPQKR</sequence>
<evidence type="ECO:0000313" key="1">
    <source>
        <dbReference type="EMBL" id="KAK4011591.1"/>
    </source>
</evidence>
<evidence type="ECO:0000313" key="2">
    <source>
        <dbReference type="Proteomes" id="UP001234178"/>
    </source>
</evidence>
<keyword evidence="2" id="KW-1185">Reference proteome</keyword>
<protein>
    <submittedName>
        <fullName evidence="1">Uncharacterized protein</fullName>
    </submittedName>
</protein>
<organism evidence="1 2">
    <name type="scientific">Daphnia magna</name>
    <dbReference type="NCBI Taxonomy" id="35525"/>
    <lineage>
        <taxon>Eukaryota</taxon>
        <taxon>Metazoa</taxon>
        <taxon>Ecdysozoa</taxon>
        <taxon>Arthropoda</taxon>
        <taxon>Crustacea</taxon>
        <taxon>Branchiopoda</taxon>
        <taxon>Diplostraca</taxon>
        <taxon>Cladocera</taxon>
        <taxon>Anomopoda</taxon>
        <taxon>Daphniidae</taxon>
        <taxon>Daphnia</taxon>
    </lineage>
</organism>
<name>A0ABQ9ZF80_9CRUS</name>
<proteinExistence type="predicted"/>